<proteinExistence type="predicted"/>
<reference evidence="1 2" key="1">
    <citation type="submission" date="2019-01" db="EMBL/GenBank/DDBJ databases">
        <authorList>
            <person name="Chen W.-M."/>
        </authorList>
    </citation>
    <scope>NUCLEOTIDE SEQUENCE [LARGE SCALE GENOMIC DNA]</scope>
    <source>
        <strain evidence="1 2">CCP-7</strain>
    </source>
</reference>
<dbReference type="AlphaFoldDB" id="A0A437M7D5"/>
<protein>
    <submittedName>
        <fullName evidence="1">Uncharacterized protein</fullName>
    </submittedName>
</protein>
<evidence type="ECO:0000313" key="2">
    <source>
        <dbReference type="Proteomes" id="UP000282971"/>
    </source>
</evidence>
<gene>
    <name evidence="1" type="ORF">EOD43_06100</name>
</gene>
<organism evidence="1 2">
    <name type="scientific">Sphingomonas crocodyli</name>
    <dbReference type="NCBI Taxonomy" id="1979270"/>
    <lineage>
        <taxon>Bacteria</taxon>
        <taxon>Pseudomonadati</taxon>
        <taxon>Pseudomonadota</taxon>
        <taxon>Alphaproteobacteria</taxon>
        <taxon>Sphingomonadales</taxon>
        <taxon>Sphingomonadaceae</taxon>
        <taxon>Sphingomonas</taxon>
    </lineage>
</organism>
<comment type="caution">
    <text evidence="1">The sequence shown here is derived from an EMBL/GenBank/DDBJ whole genome shotgun (WGS) entry which is preliminary data.</text>
</comment>
<evidence type="ECO:0000313" key="1">
    <source>
        <dbReference type="EMBL" id="RVT93445.1"/>
    </source>
</evidence>
<name>A0A437M7D5_9SPHN</name>
<dbReference type="OrthoDB" id="9782583at2"/>
<dbReference type="Proteomes" id="UP000282971">
    <property type="component" value="Unassembled WGS sequence"/>
</dbReference>
<accession>A0A437M7D5</accession>
<dbReference type="EMBL" id="SACN01000001">
    <property type="protein sequence ID" value="RVT93445.1"/>
    <property type="molecule type" value="Genomic_DNA"/>
</dbReference>
<sequence>MPSITDPILSQIFATCAYPDLPQPVVAGAHWLIHLLLASRSWATLGAIAEIYALGDDRYAAVFDQHWAISFAWDATASRVCEARLEAL</sequence>
<dbReference type="RefSeq" id="WP_127742061.1">
    <property type="nucleotide sequence ID" value="NZ_SACN01000001.1"/>
</dbReference>
<keyword evidence="2" id="KW-1185">Reference proteome</keyword>